<reference evidence="1 2" key="1">
    <citation type="journal article" date="2022" name="Arch. Microbiol.">
        <title>Paraburkholderia bengalensis sp. nov. isolated from roots of Oryza sativa, IR64.</title>
        <authorList>
            <person name="Nag P."/>
            <person name="Mondal N."/>
            <person name="Sarkar J."/>
            <person name="Das S."/>
        </authorList>
    </citation>
    <scope>NUCLEOTIDE SEQUENCE [LARGE SCALE GENOMIC DNA]</scope>
    <source>
        <strain evidence="1 2">IR64_4_BI</strain>
    </source>
</reference>
<evidence type="ECO:0000313" key="1">
    <source>
        <dbReference type="EMBL" id="MEI6001729.1"/>
    </source>
</evidence>
<sequence>MQHVYVEPVPKGRWGPIDGYIVEFKDGTKVTEETYRSEMLAVSEIKLRGYVPLLAKVRITDKAVTEHWQAVEESLPQD</sequence>
<evidence type="ECO:0000313" key="2">
    <source>
        <dbReference type="Proteomes" id="UP001386437"/>
    </source>
</evidence>
<dbReference type="Proteomes" id="UP001386437">
    <property type="component" value="Unassembled WGS sequence"/>
</dbReference>
<gene>
    <name evidence="1" type="ORF">H3V53_32570</name>
</gene>
<organism evidence="1 2">
    <name type="scientific">Paraburkholderia bengalensis</name>
    <dbReference type="NCBI Taxonomy" id="2747562"/>
    <lineage>
        <taxon>Bacteria</taxon>
        <taxon>Pseudomonadati</taxon>
        <taxon>Pseudomonadota</taxon>
        <taxon>Betaproteobacteria</taxon>
        <taxon>Burkholderiales</taxon>
        <taxon>Burkholderiaceae</taxon>
        <taxon>Paraburkholderia</taxon>
    </lineage>
</organism>
<keyword evidence="2" id="KW-1185">Reference proteome</keyword>
<protein>
    <submittedName>
        <fullName evidence="1">Uncharacterized protein</fullName>
    </submittedName>
</protein>
<proteinExistence type="predicted"/>
<dbReference type="EMBL" id="JACFYJ010000082">
    <property type="protein sequence ID" value="MEI6001729.1"/>
    <property type="molecule type" value="Genomic_DNA"/>
</dbReference>
<accession>A0ABU8J1W7</accession>
<dbReference type="RefSeq" id="WP_336601417.1">
    <property type="nucleotide sequence ID" value="NZ_JACFYJ010000082.1"/>
</dbReference>
<name>A0ABU8J1W7_9BURK</name>
<comment type="caution">
    <text evidence="1">The sequence shown here is derived from an EMBL/GenBank/DDBJ whole genome shotgun (WGS) entry which is preliminary data.</text>
</comment>